<evidence type="ECO:0000313" key="1">
    <source>
        <dbReference type="EMBL" id="PSL46999.1"/>
    </source>
</evidence>
<evidence type="ECO:0000313" key="2">
    <source>
        <dbReference type="Proteomes" id="UP000242310"/>
    </source>
</evidence>
<dbReference type="RefSeq" id="WP_106588320.1">
    <property type="nucleotide sequence ID" value="NZ_PYAV01000005.1"/>
</dbReference>
<dbReference type="Gene3D" id="2.40.400.10">
    <property type="entry name" value="Acetoacetate decarboxylase-like"/>
    <property type="match status" value="1"/>
</dbReference>
<comment type="caution">
    <text evidence="1">The sequence shown here is derived from an EMBL/GenBank/DDBJ whole genome shotgun (WGS) entry which is preliminary data.</text>
</comment>
<dbReference type="PANTHER" id="PTHR39186">
    <property type="entry name" value="DUF2071 FAMILY PROTEIN"/>
    <property type="match status" value="1"/>
</dbReference>
<dbReference type="EMBL" id="PYAV01000005">
    <property type="protein sequence ID" value="PSL46999.1"/>
    <property type="molecule type" value="Genomic_DNA"/>
</dbReference>
<organism evidence="1 2">
    <name type="scientific">Salsuginibacillus halophilus</name>
    <dbReference type="NCBI Taxonomy" id="517424"/>
    <lineage>
        <taxon>Bacteria</taxon>
        <taxon>Bacillati</taxon>
        <taxon>Bacillota</taxon>
        <taxon>Bacilli</taxon>
        <taxon>Bacillales</taxon>
        <taxon>Bacillaceae</taxon>
        <taxon>Salsuginibacillus</taxon>
    </lineage>
</organism>
<reference evidence="1 2" key="1">
    <citation type="submission" date="2018-03" db="EMBL/GenBank/DDBJ databases">
        <title>Genomic Encyclopedia of Type Strains, Phase III (KMG-III): the genomes of soil and plant-associated and newly described type strains.</title>
        <authorList>
            <person name="Whitman W."/>
        </authorList>
    </citation>
    <scope>NUCLEOTIDE SEQUENCE [LARGE SCALE GENOMIC DNA]</scope>
    <source>
        <strain evidence="1 2">CGMCC 1.07653</strain>
    </source>
</reference>
<gene>
    <name evidence="1" type="ORF">B0H94_105152</name>
</gene>
<dbReference type="InterPro" id="IPR018644">
    <property type="entry name" value="DUF2071"/>
</dbReference>
<dbReference type="AlphaFoldDB" id="A0A2P8HLA4"/>
<proteinExistence type="predicted"/>
<accession>A0A2P8HLA4</accession>
<evidence type="ECO:0008006" key="3">
    <source>
        <dbReference type="Google" id="ProtNLM"/>
    </source>
</evidence>
<dbReference type="Pfam" id="PF09844">
    <property type="entry name" value="DUF2071"/>
    <property type="match status" value="1"/>
</dbReference>
<dbReference type="PANTHER" id="PTHR39186:SF1">
    <property type="entry name" value="DUF2071 DOMAIN-CONTAINING PROTEIN"/>
    <property type="match status" value="1"/>
</dbReference>
<dbReference type="OrthoDB" id="150993at2"/>
<name>A0A2P8HLA4_9BACI</name>
<keyword evidence="2" id="KW-1185">Reference proteome</keyword>
<dbReference type="SUPFAM" id="SSF160104">
    <property type="entry name" value="Acetoacetate decarboxylase-like"/>
    <property type="match status" value="1"/>
</dbReference>
<dbReference type="Proteomes" id="UP000242310">
    <property type="component" value="Unassembled WGS sequence"/>
</dbReference>
<protein>
    <recommendedName>
        <fullName evidence="3">DUF2071 domain-containing protein</fullName>
    </recommendedName>
</protein>
<sequence>MAAKHNNTGLLRMTWEHVLFMHWPVPYEEIRPYVPESLELDTFQGQAYIAVVPFVMRSLTLTRLPVLGRLQFPELNLRTYVTYNGKPGVYFLHLDSGSRVANRIARRLFHLNYQDASFQLHPGLDTFALDMRHRRRNSEAEFAAQYGPASPMFSALKGSFNEWCTERYRFFSVSNRGHVYEGALSHPVWRLQEGSVNVRRNTLFEAFGLTPPIEDPHVLYSRGVVVSAKRIRRIDT</sequence>
<dbReference type="InterPro" id="IPR023375">
    <property type="entry name" value="ADC_dom_sf"/>
</dbReference>